<protein>
    <submittedName>
        <fullName evidence="1">Uncharacterized protein</fullName>
    </submittedName>
</protein>
<gene>
    <name evidence="1" type="ORF">BDN72DRAFT_651165</name>
</gene>
<organism evidence="1 2">
    <name type="scientific">Pluteus cervinus</name>
    <dbReference type="NCBI Taxonomy" id="181527"/>
    <lineage>
        <taxon>Eukaryota</taxon>
        <taxon>Fungi</taxon>
        <taxon>Dikarya</taxon>
        <taxon>Basidiomycota</taxon>
        <taxon>Agaricomycotina</taxon>
        <taxon>Agaricomycetes</taxon>
        <taxon>Agaricomycetidae</taxon>
        <taxon>Agaricales</taxon>
        <taxon>Pluteineae</taxon>
        <taxon>Pluteaceae</taxon>
        <taxon>Pluteus</taxon>
    </lineage>
</organism>
<keyword evidence="2" id="KW-1185">Reference proteome</keyword>
<proteinExistence type="predicted"/>
<reference evidence="1 2" key="1">
    <citation type="journal article" date="2019" name="Nat. Ecol. Evol.">
        <title>Megaphylogeny resolves global patterns of mushroom evolution.</title>
        <authorList>
            <person name="Varga T."/>
            <person name="Krizsan K."/>
            <person name="Foldi C."/>
            <person name="Dima B."/>
            <person name="Sanchez-Garcia M."/>
            <person name="Sanchez-Ramirez S."/>
            <person name="Szollosi G.J."/>
            <person name="Szarkandi J.G."/>
            <person name="Papp V."/>
            <person name="Albert L."/>
            <person name="Andreopoulos W."/>
            <person name="Angelini C."/>
            <person name="Antonin V."/>
            <person name="Barry K.W."/>
            <person name="Bougher N.L."/>
            <person name="Buchanan P."/>
            <person name="Buyck B."/>
            <person name="Bense V."/>
            <person name="Catcheside P."/>
            <person name="Chovatia M."/>
            <person name="Cooper J."/>
            <person name="Damon W."/>
            <person name="Desjardin D."/>
            <person name="Finy P."/>
            <person name="Geml J."/>
            <person name="Haridas S."/>
            <person name="Hughes K."/>
            <person name="Justo A."/>
            <person name="Karasinski D."/>
            <person name="Kautmanova I."/>
            <person name="Kiss B."/>
            <person name="Kocsube S."/>
            <person name="Kotiranta H."/>
            <person name="LaButti K.M."/>
            <person name="Lechner B.E."/>
            <person name="Liimatainen K."/>
            <person name="Lipzen A."/>
            <person name="Lukacs Z."/>
            <person name="Mihaltcheva S."/>
            <person name="Morgado L.N."/>
            <person name="Niskanen T."/>
            <person name="Noordeloos M.E."/>
            <person name="Ohm R.A."/>
            <person name="Ortiz-Santana B."/>
            <person name="Ovrebo C."/>
            <person name="Racz N."/>
            <person name="Riley R."/>
            <person name="Savchenko A."/>
            <person name="Shiryaev A."/>
            <person name="Soop K."/>
            <person name="Spirin V."/>
            <person name="Szebenyi C."/>
            <person name="Tomsovsky M."/>
            <person name="Tulloss R.E."/>
            <person name="Uehling J."/>
            <person name="Grigoriev I.V."/>
            <person name="Vagvolgyi C."/>
            <person name="Papp T."/>
            <person name="Martin F.M."/>
            <person name="Miettinen O."/>
            <person name="Hibbett D.S."/>
            <person name="Nagy L.G."/>
        </authorList>
    </citation>
    <scope>NUCLEOTIDE SEQUENCE [LARGE SCALE GENOMIC DNA]</scope>
    <source>
        <strain evidence="1 2">NL-1719</strain>
    </source>
</reference>
<dbReference type="EMBL" id="ML208344">
    <property type="protein sequence ID" value="TFK68785.1"/>
    <property type="molecule type" value="Genomic_DNA"/>
</dbReference>
<evidence type="ECO:0000313" key="1">
    <source>
        <dbReference type="EMBL" id="TFK68785.1"/>
    </source>
</evidence>
<evidence type="ECO:0000313" key="2">
    <source>
        <dbReference type="Proteomes" id="UP000308600"/>
    </source>
</evidence>
<name>A0ACD3ASJ9_9AGAR</name>
<accession>A0ACD3ASJ9</accession>
<dbReference type="Proteomes" id="UP000308600">
    <property type="component" value="Unassembled WGS sequence"/>
</dbReference>
<sequence>MAASKLLDSERRGITFVSHLPRMEVEPGRARVHGKIIILSKTQKAIRGEKNGHKWRLIAAWKVLFMLPWLDEIREQVLIIWVILRRTKKTGTRKRWSERCHEGGGWHCDDRCKLHIYSRSTEPSGLCWILPDEATLSSERRQNAVSPQTSCSFSGYIRDKNFDEIKRKWNTPTDKHVKWECTWTLIAGNIVYSCYEN</sequence>